<accession>A0A073HZT4</accession>
<feature type="region of interest" description="Disordered" evidence="2">
    <location>
        <begin position="412"/>
        <end position="496"/>
    </location>
</feature>
<feature type="compositionally biased region" description="Low complexity" evidence="2">
    <location>
        <begin position="412"/>
        <end position="424"/>
    </location>
</feature>
<evidence type="ECO:0000313" key="4">
    <source>
        <dbReference type="Proteomes" id="UP000053232"/>
    </source>
</evidence>
<reference evidence="4" key="1">
    <citation type="journal article" date="2014" name="Cell">
        <title>The Architecture of a Scrambled Genome Reveals Massive Levels of Genomic Rearrangement during Development.</title>
        <authorList>
            <person name="Chen X."/>
            <person name="Bracht J.R."/>
            <person name="Goldman A.D."/>
            <person name="Dolzhenko E."/>
            <person name="Clay D.M."/>
            <person name="Swart E.C."/>
            <person name="Perlman D.H."/>
            <person name="Doak T.G."/>
            <person name="Stuart A."/>
            <person name="Amemiya C.T."/>
            <person name="Sebra R.P."/>
            <person name="Landweber L.F."/>
        </authorList>
    </citation>
    <scope>NUCLEOTIDE SEQUENCE [LARGE SCALE GENOMIC DNA]</scope>
    <source>
        <strain evidence="4">JRB310</strain>
    </source>
</reference>
<feature type="region of interest" description="Disordered" evidence="2">
    <location>
        <begin position="245"/>
        <end position="301"/>
    </location>
</feature>
<dbReference type="EMBL" id="ARYC01001787">
    <property type="protein sequence ID" value="KEJ82944.1"/>
    <property type="molecule type" value="Genomic_DNA"/>
</dbReference>
<dbReference type="AlphaFoldDB" id="A0A073HZT4"/>
<sequence>MNEPSHQRGPPTSSSAQALKKLITPLVNLLRVTPQRENMKDSILSLSTFLKKAHQLKLSFRQANLLSRSFYLLLSFSTFRDYIRDLATQSLLNQLLNLSSNRKITFSSTEKPMLILVVQTIRKAISNLESEKTTLPSYLSNRKGQSQSSPTPNLPIQQQTLIRFSDLTQLSNRIQQLEQQLQKSDLNLNQQIQLINSQQLINNQPNKISFESQLEESSKYFNLELKMKHQIQALQEQINNPVSIFQPQTSLPPLDSQQQPHADQTQFQTQLNPLAAPFQPNQNNPNQQHNSASKPQPTHSTDSVALFRQHISKDAEIFNLKNSLRTLSFPFLKYKHTAELIRQQLLELISGDMNDEQFVQTLKLLLQFTSTLPKYESITDPLKNLKLKLDIKEFRKLLNNYLNIINQQTNQLKIPNKPKTQPPLKKTKREHSPDPWTSCSDSDKDLASDHLLGTQLSYPQHPVPRKGTGESVHLAPPKEDVTMLGSHSKRDTVSSQ</sequence>
<keyword evidence="1" id="KW-0175">Coiled coil</keyword>
<gene>
    <name evidence="3" type="ORF">OXYTRIMIC_338</name>
</gene>
<feature type="compositionally biased region" description="Low complexity" evidence="2">
    <location>
        <begin position="272"/>
        <end position="290"/>
    </location>
</feature>
<feature type="coiled-coil region" evidence="1">
    <location>
        <begin position="167"/>
        <end position="194"/>
    </location>
</feature>
<comment type="caution">
    <text evidence="3">The sequence shown here is derived from an EMBL/GenBank/DDBJ whole genome shotgun (WGS) entry which is preliminary data.</text>
</comment>
<keyword evidence="4" id="KW-1185">Reference proteome</keyword>
<organism evidence="3 4">
    <name type="scientific">Oxytricha trifallax</name>
    <dbReference type="NCBI Taxonomy" id="1172189"/>
    <lineage>
        <taxon>Eukaryota</taxon>
        <taxon>Sar</taxon>
        <taxon>Alveolata</taxon>
        <taxon>Ciliophora</taxon>
        <taxon>Intramacronucleata</taxon>
        <taxon>Spirotrichea</taxon>
        <taxon>Stichotrichia</taxon>
        <taxon>Sporadotrichida</taxon>
        <taxon>Oxytrichidae</taxon>
        <taxon>Oxytrichinae</taxon>
        <taxon>Oxytricha</taxon>
    </lineage>
</organism>
<proteinExistence type="predicted"/>
<dbReference type="Proteomes" id="UP000053232">
    <property type="component" value="Unassembled WGS sequence"/>
</dbReference>
<evidence type="ECO:0000256" key="1">
    <source>
        <dbReference type="SAM" id="Coils"/>
    </source>
</evidence>
<feature type="compositionally biased region" description="Polar residues" evidence="2">
    <location>
        <begin position="291"/>
        <end position="301"/>
    </location>
</feature>
<name>A0A073HZT4_9SPIT</name>
<protein>
    <submittedName>
        <fullName evidence="3">Uncharacterized protein</fullName>
    </submittedName>
</protein>
<evidence type="ECO:0000256" key="2">
    <source>
        <dbReference type="SAM" id="MobiDB-lite"/>
    </source>
</evidence>
<evidence type="ECO:0000313" key="3">
    <source>
        <dbReference type="EMBL" id="KEJ82944.1"/>
    </source>
</evidence>
<feature type="compositionally biased region" description="Polar residues" evidence="2">
    <location>
        <begin position="245"/>
        <end position="271"/>
    </location>
</feature>